<feature type="region of interest" description="Disordered" evidence="1">
    <location>
        <begin position="562"/>
        <end position="610"/>
    </location>
</feature>
<feature type="compositionally biased region" description="Polar residues" evidence="1">
    <location>
        <begin position="417"/>
        <end position="457"/>
    </location>
</feature>
<keyword evidence="5" id="KW-1185">Reference proteome</keyword>
<feature type="compositionally biased region" description="Low complexity" evidence="1">
    <location>
        <begin position="466"/>
        <end position="481"/>
    </location>
</feature>
<evidence type="ECO:0000256" key="2">
    <source>
        <dbReference type="SAM" id="Phobius"/>
    </source>
</evidence>
<evidence type="ECO:0000256" key="3">
    <source>
        <dbReference type="SAM" id="SignalP"/>
    </source>
</evidence>
<evidence type="ECO:0000256" key="1">
    <source>
        <dbReference type="SAM" id="MobiDB-lite"/>
    </source>
</evidence>
<evidence type="ECO:0000313" key="5">
    <source>
        <dbReference type="Proteomes" id="UP001175226"/>
    </source>
</evidence>
<evidence type="ECO:0008006" key="6">
    <source>
        <dbReference type="Google" id="ProtNLM"/>
    </source>
</evidence>
<feature type="signal peptide" evidence="3">
    <location>
        <begin position="1"/>
        <end position="19"/>
    </location>
</feature>
<dbReference type="InterPro" id="IPR005198">
    <property type="entry name" value="Glyco_hydro_76"/>
</dbReference>
<feature type="region of interest" description="Disordered" evidence="1">
    <location>
        <begin position="416"/>
        <end position="481"/>
    </location>
</feature>
<keyword evidence="2" id="KW-0812">Transmembrane</keyword>
<dbReference type="EMBL" id="JAUEPT010000076">
    <property type="protein sequence ID" value="KAK0433862.1"/>
    <property type="molecule type" value="Genomic_DNA"/>
</dbReference>
<dbReference type="GO" id="GO:0005975">
    <property type="term" value="P:carbohydrate metabolic process"/>
    <property type="evidence" value="ECO:0007669"/>
    <property type="project" value="InterPro"/>
</dbReference>
<reference evidence="4" key="1">
    <citation type="submission" date="2023-06" db="EMBL/GenBank/DDBJ databases">
        <authorList>
            <consortium name="Lawrence Berkeley National Laboratory"/>
            <person name="Ahrendt S."/>
            <person name="Sahu N."/>
            <person name="Indic B."/>
            <person name="Wong-Bajracharya J."/>
            <person name="Merenyi Z."/>
            <person name="Ke H.-M."/>
            <person name="Monk M."/>
            <person name="Kocsube S."/>
            <person name="Drula E."/>
            <person name="Lipzen A."/>
            <person name="Balint B."/>
            <person name="Henrissat B."/>
            <person name="Andreopoulos B."/>
            <person name="Martin F.M."/>
            <person name="Harder C.B."/>
            <person name="Rigling D."/>
            <person name="Ford K.L."/>
            <person name="Foster G.D."/>
            <person name="Pangilinan J."/>
            <person name="Papanicolaou A."/>
            <person name="Barry K."/>
            <person name="LaButti K."/>
            <person name="Viragh M."/>
            <person name="Koriabine M."/>
            <person name="Yan M."/>
            <person name="Riley R."/>
            <person name="Champramary S."/>
            <person name="Plett K.L."/>
            <person name="Tsai I.J."/>
            <person name="Slot J."/>
            <person name="Sipos G."/>
            <person name="Plett J."/>
            <person name="Nagy L.G."/>
            <person name="Grigoriev I.V."/>
        </authorList>
    </citation>
    <scope>NUCLEOTIDE SEQUENCE</scope>
    <source>
        <strain evidence="4">FPL87.14</strain>
    </source>
</reference>
<feature type="compositionally biased region" description="Polar residues" evidence="1">
    <location>
        <begin position="589"/>
        <end position="604"/>
    </location>
</feature>
<dbReference type="InterPro" id="IPR008928">
    <property type="entry name" value="6-hairpin_glycosidase_sf"/>
</dbReference>
<feature type="transmembrane region" description="Helical" evidence="2">
    <location>
        <begin position="487"/>
        <end position="511"/>
    </location>
</feature>
<feature type="chain" id="PRO_5041350088" description="Glycoside hydrolase family 76 protein" evidence="3">
    <location>
        <begin position="20"/>
        <end position="647"/>
    </location>
</feature>
<organism evidence="4 5">
    <name type="scientific">Armillaria borealis</name>
    <dbReference type="NCBI Taxonomy" id="47425"/>
    <lineage>
        <taxon>Eukaryota</taxon>
        <taxon>Fungi</taxon>
        <taxon>Dikarya</taxon>
        <taxon>Basidiomycota</taxon>
        <taxon>Agaricomycotina</taxon>
        <taxon>Agaricomycetes</taxon>
        <taxon>Agaricomycetidae</taxon>
        <taxon>Agaricales</taxon>
        <taxon>Marasmiineae</taxon>
        <taxon>Physalacriaceae</taxon>
        <taxon>Armillaria</taxon>
    </lineage>
</organism>
<comment type="caution">
    <text evidence="4">The sequence shown here is derived from an EMBL/GenBank/DDBJ whole genome shotgun (WGS) entry which is preliminary data.</text>
</comment>
<evidence type="ECO:0000313" key="4">
    <source>
        <dbReference type="EMBL" id="KAK0433862.1"/>
    </source>
</evidence>
<dbReference type="Pfam" id="PF03663">
    <property type="entry name" value="Glyco_hydro_76"/>
    <property type="match status" value="1"/>
</dbReference>
<keyword evidence="3" id="KW-0732">Signal</keyword>
<proteinExistence type="predicted"/>
<protein>
    <recommendedName>
        <fullName evidence="6">Glycoside hydrolase family 76 protein</fullName>
    </recommendedName>
</protein>
<keyword evidence="2" id="KW-1133">Transmembrane helix</keyword>
<keyword evidence="2" id="KW-0472">Membrane</keyword>
<gene>
    <name evidence="4" type="ORF">EV421DRAFT_1993872</name>
</gene>
<dbReference type="Gene3D" id="1.50.10.20">
    <property type="match status" value="1"/>
</dbReference>
<name>A0AA39MGX0_9AGAR</name>
<dbReference type="AlphaFoldDB" id="A0AA39MGX0"/>
<dbReference type="SUPFAM" id="SSF48208">
    <property type="entry name" value="Six-hairpin glycosidases"/>
    <property type="match status" value="1"/>
</dbReference>
<dbReference type="Proteomes" id="UP001175226">
    <property type="component" value="Unassembled WGS sequence"/>
</dbReference>
<accession>A0AA39MGX0</accession>
<sequence>MHPVFIWTLCTLSLYSVAAQDLKPPATWRSTNITRSRDDRISIATVVLETAIQRLNWTDGQFSDGRYEDAGTLYAQMVELDRLTNQTKYKHRLKHYFNATELEKPSFLAKQVSSVFKERFLVTDFSMIAARWAVRNYGYAAARAYTTYGDLSFLAFAATSWASARQYTISTEQAASGTMETKQFTLASSCSNTTLAGGTYFITDPNDSRLDSLASGMFLVVSALLAEATSSQMYIDAAVESADFIRSLLLNPSHTVWTGIQSNSNRSSSCSVNYVISPCGSGTIIEGLAILDGIRHNSSTESLLRNTSVAVATDPLWQGVDGVYKNSNDHSIGGHCIVRALASLYEQNNTSSDLQEYIKEYIGVQYNSILDNATSSSDSGIYESPWTGSSGTLFNSAAQTSALTVLLSAIQLVDEPPSSNLTDGNPASTVTPTSSAGTSLPPQPSRNSSVIPTSSVGTPLAPQSPPTSSVNPVSSSGSASSAQKGSAGIIVGSVFGGITLFAALIVGALFLRKLHRQRSTNPSVVDASSAMITPFMATQNIASPGILGEQYRRNRVKSARFPGVAMGGEPPSRAADNGSVGIPRVNVRTEPTTAPGNQVGSTDNPPAGGRREYTLLEELLRSLNDLISRDRWNAEELPPDYHEGQAM</sequence>